<evidence type="ECO:0000313" key="4">
    <source>
        <dbReference type="Proteomes" id="UP001283361"/>
    </source>
</evidence>
<feature type="region of interest" description="Disordered" evidence="1">
    <location>
        <begin position="67"/>
        <end position="105"/>
    </location>
</feature>
<dbReference type="Proteomes" id="UP001283361">
    <property type="component" value="Unassembled WGS sequence"/>
</dbReference>
<organism evidence="3 4">
    <name type="scientific">Elysia crispata</name>
    <name type="common">lettuce slug</name>
    <dbReference type="NCBI Taxonomy" id="231223"/>
    <lineage>
        <taxon>Eukaryota</taxon>
        <taxon>Metazoa</taxon>
        <taxon>Spiralia</taxon>
        <taxon>Lophotrochozoa</taxon>
        <taxon>Mollusca</taxon>
        <taxon>Gastropoda</taxon>
        <taxon>Heterobranchia</taxon>
        <taxon>Euthyneura</taxon>
        <taxon>Panpulmonata</taxon>
        <taxon>Sacoglossa</taxon>
        <taxon>Placobranchoidea</taxon>
        <taxon>Plakobranchidae</taxon>
        <taxon>Elysia</taxon>
    </lineage>
</organism>
<feature type="signal peptide" evidence="2">
    <location>
        <begin position="1"/>
        <end position="31"/>
    </location>
</feature>
<keyword evidence="2" id="KW-0732">Signal</keyword>
<reference evidence="3" key="1">
    <citation type="journal article" date="2023" name="G3 (Bethesda)">
        <title>A reference genome for the long-term kleptoplast-retaining sea slug Elysia crispata morphotype clarki.</title>
        <authorList>
            <person name="Eastman K.E."/>
            <person name="Pendleton A.L."/>
            <person name="Shaikh M.A."/>
            <person name="Suttiyut T."/>
            <person name="Ogas R."/>
            <person name="Tomko P."/>
            <person name="Gavelis G."/>
            <person name="Widhalm J.R."/>
            <person name="Wisecaver J.H."/>
        </authorList>
    </citation>
    <scope>NUCLEOTIDE SEQUENCE</scope>
    <source>
        <strain evidence="3">ECLA1</strain>
    </source>
</reference>
<dbReference type="PROSITE" id="PS51257">
    <property type="entry name" value="PROKAR_LIPOPROTEIN"/>
    <property type="match status" value="1"/>
</dbReference>
<sequence length="149" mass="16684">MRACYRQFCIFFAFAHTFVFLACVATHISNGGSISVHFLNKTEQGWMVQVESRLGWTLRNGPCPDPCSADTSVGTRSRVGSPRRPGNHFGRCETDPKNQQPTRESHITSNVNGNIVAFITEVDELLEYIVESSIFILQLGHTNSSYTLR</sequence>
<proteinExistence type="predicted"/>
<evidence type="ECO:0000256" key="2">
    <source>
        <dbReference type="SAM" id="SignalP"/>
    </source>
</evidence>
<evidence type="ECO:0000256" key="1">
    <source>
        <dbReference type="SAM" id="MobiDB-lite"/>
    </source>
</evidence>
<dbReference type="EMBL" id="JAWDGP010004473">
    <property type="protein sequence ID" value="KAK3764061.1"/>
    <property type="molecule type" value="Genomic_DNA"/>
</dbReference>
<protein>
    <recommendedName>
        <fullName evidence="5">Secreted protein</fullName>
    </recommendedName>
</protein>
<accession>A0AAE0Z839</accession>
<name>A0AAE0Z839_9GAST</name>
<gene>
    <name evidence="3" type="ORF">RRG08_046529</name>
</gene>
<keyword evidence="4" id="KW-1185">Reference proteome</keyword>
<dbReference type="AlphaFoldDB" id="A0AAE0Z839"/>
<feature type="chain" id="PRO_5042240427" description="Secreted protein" evidence="2">
    <location>
        <begin position="32"/>
        <end position="149"/>
    </location>
</feature>
<comment type="caution">
    <text evidence="3">The sequence shown here is derived from an EMBL/GenBank/DDBJ whole genome shotgun (WGS) entry which is preliminary data.</text>
</comment>
<evidence type="ECO:0000313" key="3">
    <source>
        <dbReference type="EMBL" id="KAK3764061.1"/>
    </source>
</evidence>
<evidence type="ECO:0008006" key="5">
    <source>
        <dbReference type="Google" id="ProtNLM"/>
    </source>
</evidence>